<keyword evidence="4" id="KW-1185">Reference proteome</keyword>
<dbReference type="Pfam" id="PF07786">
    <property type="entry name" value="HGSNAT_cat"/>
    <property type="match status" value="1"/>
</dbReference>
<accession>A0A1L3SZW2</accession>
<dbReference type="InterPro" id="IPR012429">
    <property type="entry name" value="HGSNAT_cat"/>
</dbReference>
<dbReference type="OrthoDB" id="9807591at2"/>
<dbReference type="RefSeq" id="WP_072608308.1">
    <property type="nucleotide sequence ID" value="NZ_CP018172.1"/>
</dbReference>
<organism evidence="3 4">
    <name type="scientific">Aquibium oceanicum</name>
    <dbReference type="NCBI Taxonomy" id="1670800"/>
    <lineage>
        <taxon>Bacteria</taxon>
        <taxon>Pseudomonadati</taxon>
        <taxon>Pseudomonadota</taxon>
        <taxon>Alphaproteobacteria</taxon>
        <taxon>Hyphomicrobiales</taxon>
        <taxon>Phyllobacteriaceae</taxon>
        <taxon>Aquibium</taxon>
    </lineage>
</organism>
<geneLocation type="plasmid" evidence="3">
    <name>unnamed1</name>
</geneLocation>
<evidence type="ECO:0000313" key="3">
    <source>
        <dbReference type="EMBL" id="APH74852.1"/>
    </source>
</evidence>
<dbReference type="Proteomes" id="UP000182840">
    <property type="component" value="Plasmid unnamed1"/>
</dbReference>
<proteinExistence type="predicted"/>
<protein>
    <recommendedName>
        <fullName evidence="2">Heparan-alpha-glucosaminide N-acetyltransferase catalytic domain-containing protein</fullName>
    </recommendedName>
</protein>
<reference evidence="3 4" key="1">
    <citation type="submission" date="2016-11" db="EMBL/GenBank/DDBJ databases">
        <title>Mesorhizobium oceanicum sp. nov., isolated from deep seawater in South China Sea.</title>
        <authorList>
            <person name="Fu G.-Y."/>
        </authorList>
    </citation>
    <scope>NUCLEOTIDE SEQUENCE [LARGE SCALE GENOMIC DNA]</scope>
    <source>
        <strain evidence="3 4">B7</strain>
        <plasmid evidence="4">Plasmid unnamed1</plasmid>
    </source>
</reference>
<evidence type="ECO:0000259" key="2">
    <source>
        <dbReference type="Pfam" id="PF07786"/>
    </source>
</evidence>
<dbReference type="AlphaFoldDB" id="A0A1L3SZW2"/>
<feature type="transmembrane region" description="Helical" evidence="1">
    <location>
        <begin position="128"/>
        <end position="149"/>
    </location>
</feature>
<keyword evidence="3" id="KW-0614">Plasmid</keyword>
<name>A0A1L3SZW2_9HYPH</name>
<keyword evidence="1" id="KW-1133">Transmembrane helix</keyword>
<feature type="domain" description="Heparan-alpha-glucosaminide N-acetyltransferase catalytic" evidence="2">
    <location>
        <begin position="6"/>
        <end position="227"/>
    </location>
</feature>
<gene>
    <name evidence="3" type="ORF">BSQ44_25430</name>
</gene>
<feature type="transmembrane region" description="Helical" evidence="1">
    <location>
        <begin position="104"/>
        <end position="123"/>
    </location>
</feature>
<dbReference type="KEGG" id="meso:BSQ44_25430"/>
<dbReference type="EMBL" id="CP018172">
    <property type="protein sequence ID" value="APH74852.1"/>
    <property type="molecule type" value="Genomic_DNA"/>
</dbReference>
<feature type="transmembrane region" description="Helical" evidence="1">
    <location>
        <begin position="7"/>
        <end position="28"/>
    </location>
</feature>
<feature type="transmembrane region" description="Helical" evidence="1">
    <location>
        <begin position="169"/>
        <end position="190"/>
    </location>
</feature>
<keyword evidence="1" id="KW-0812">Transmembrane</keyword>
<evidence type="ECO:0000313" key="4">
    <source>
        <dbReference type="Proteomes" id="UP000182840"/>
    </source>
</evidence>
<sequence length="244" mass="27099">MAHGQRVVAIDVARGLAIAGVVLFHIVWDLEFTGIISGVAGHPVWLAFGRSLAGTFMFLVGVSLVLAHRETVHVRAFNRRLFTITAYALVITLVSWFAFPESFIFFGILHAITAATLVGALFLRAGALANFTVGAIMLILPFLFDFSTFDTRWLAWTGFAERPPPSNDFVPIFPWVGVTFLGMASAKLFLSNRDRAIQSRPGTRTWPVRTIVWMGNRSLLIYLVHQPILLSIIIPLSWFLVAEN</sequence>
<keyword evidence="1" id="KW-0472">Membrane</keyword>
<feature type="transmembrane region" description="Helical" evidence="1">
    <location>
        <begin position="219"/>
        <end position="241"/>
    </location>
</feature>
<feature type="transmembrane region" description="Helical" evidence="1">
    <location>
        <begin position="80"/>
        <end position="98"/>
    </location>
</feature>
<feature type="transmembrane region" description="Helical" evidence="1">
    <location>
        <begin position="48"/>
        <end position="68"/>
    </location>
</feature>
<evidence type="ECO:0000256" key="1">
    <source>
        <dbReference type="SAM" id="Phobius"/>
    </source>
</evidence>